<sequence>MRKKEAIRSREKNVQSIHFVEENYLRSCFAHIGEFCRLYSILLVEAIGLAQ</sequence>
<dbReference type="EMBL" id="JAXUIC010000010">
    <property type="protein sequence ID" value="KAK4567789.1"/>
    <property type="molecule type" value="Genomic_DNA"/>
</dbReference>
<evidence type="ECO:0000313" key="1">
    <source>
        <dbReference type="EMBL" id="KAK4567789.1"/>
    </source>
</evidence>
<accession>A0AAN7IEA9</accession>
<dbReference type="AlphaFoldDB" id="A0AAN7IEA9"/>
<protein>
    <submittedName>
        <fullName evidence="1">Uncharacterized protein</fullName>
    </submittedName>
</protein>
<organism evidence="1 2">
    <name type="scientific">Quercus rubra</name>
    <name type="common">Northern red oak</name>
    <name type="synonym">Quercus borealis</name>
    <dbReference type="NCBI Taxonomy" id="3512"/>
    <lineage>
        <taxon>Eukaryota</taxon>
        <taxon>Viridiplantae</taxon>
        <taxon>Streptophyta</taxon>
        <taxon>Embryophyta</taxon>
        <taxon>Tracheophyta</taxon>
        <taxon>Spermatophyta</taxon>
        <taxon>Magnoliopsida</taxon>
        <taxon>eudicotyledons</taxon>
        <taxon>Gunneridae</taxon>
        <taxon>Pentapetalae</taxon>
        <taxon>rosids</taxon>
        <taxon>fabids</taxon>
        <taxon>Fagales</taxon>
        <taxon>Fagaceae</taxon>
        <taxon>Quercus</taxon>
    </lineage>
</organism>
<evidence type="ECO:0000313" key="2">
    <source>
        <dbReference type="Proteomes" id="UP001324115"/>
    </source>
</evidence>
<proteinExistence type="predicted"/>
<dbReference type="Proteomes" id="UP001324115">
    <property type="component" value="Unassembled WGS sequence"/>
</dbReference>
<gene>
    <name evidence="1" type="ORF">RGQ29_003520</name>
</gene>
<name>A0AAN7IEA9_QUERU</name>
<keyword evidence="2" id="KW-1185">Reference proteome</keyword>
<comment type="caution">
    <text evidence="1">The sequence shown here is derived from an EMBL/GenBank/DDBJ whole genome shotgun (WGS) entry which is preliminary data.</text>
</comment>
<reference evidence="1 2" key="1">
    <citation type="journal article" date="2023" name="G3 (Bethesda)">
        <title>A haplotype-resolved chromosome-scale genome for Quercus rubra L. provides insights into the genetics of adaptive traits for red oak species.</title>
        <authorList>
            <person name="Kapoor B."/>
            <person name="Jenkins J."/>
            <person name="Schmutz J."/>
            <person name="Zhebentyayeva T."/>
            <person name="Kuelheim C."/>
            <person name="Coggeshall M."/>
            <person name="Heim C."/>
            <person name="Lasky J.R."/>
            <person name="Leites L."/>
            <person name="Islam-Faridi N."/>
            <person name="Romero-Severson J."/>
            <person name="DeLeo V.L."/>
            <person name="Lucas S.M."/>
            <person name="Lazic D."/>
            <person name="Gailing O."/>
            <person name="Carlson J."/>
            <person name="Staton M."/>
        </authorList>
    </citation>
    <scope>NUCLEOTIDE SEQUENCE [LARGE SCALE GENOMIC DNA]</scope>
    <source>
        <strain evidence="1">Pseudo-F2</strain>
    </source>
</reference>